<keyword evidence="4" id="KW-0325">Glycoprotein</keyword>
<keyword evidence="11" id="KW-0961">Cell wall biogenesis/degradation</keyword>
<keyword evidence="5" id="KW-0479">Metal-binding</keyword>
<dbReference type="EMBL" id="JAYKXP010000020">
    <property type="protein sequence ID" value="KAK7047298.1"/>
    <property type="molecule type" value="Genomic_DNA"/>
</dbReference>
<protein>
    <recommendedName>
        <fullName evidence="12">NodB homology domain-containing protein</fullName>
    </recommendedName>
</protein>
<dbReference type="GO" id="GO:0046872">
    <property type="term" value="F:metal ion binding"/>
    <property type="evidence" value="ECO:0007669"/>
    <property type="project" value="UniProtKB-KW"/>
</dbReference>
<dbReference type="GO" id="GO:0005886">
    <property type="term" value="C:plasma membrane"/>
    <property type="evidence" value="ECO:0007669"/>
    <property type="project" value="UniProtKB-SubCell"/>
</dbReference>
<accession>A0AAW0D4X7</accession>
<keyword evidence="6" id="KW-0732">Signal</keyword>
<dbReference type="GO" id="GO:0016810">
    <property type="term" value="F:hydrolase activity, acting on carbon-nitrogen (but not peptide) bonds"/>
    <property type="evidence" value="ECO:0007669"/>
    <property type="project" value="InterPro"/>
</dbReference>
<dbReference type="SUPFAM" id="SSF88713">
    <property type="entry name" value="Glycoside hydrolase/deacetylase"/>
    <property type="match status" value="1"/>
</dbReference>
<evidence type="ECO:0000256" key="2">
    <source>
        <dbReference type="ARBA" id="ARBA00004609"/>
    </source>
</evidence>
<evidence type="ECO:0000256" key="11">
    <source>
        <dbReference type="ARBA" id="ARBA00023316"/>
    </source>
</evidence>
<evidence type="ECO:0000256" key="10">
    <source>
        <dbReference type="ARBA" id="ARBA00023288"/>
    </source>
</evidence>
<keyword evidence="10" id="KW-0449">Lipoprotein</keyword>
<evidence type="ECO:0000256" key="7">
    <source>
        <dbReference type="ARBA" id="ARBA00022801"/>
    </source>
</evidence>
<dbReference type="PANTHER" id="PTHR46471:SF2">
    <property type="entry name" value="CHITIN DEACETYLASE-RELATED"/>
    <property type="match status" value="1"/>
</dbReference>
<evidence type="ECO:0000256" key="6">
    <source>
        <dbReference type="ARBA" id="ARBA00022729"/>
    </source>
</evidence>
<dbReference type="InterPro" id="IPR002509">
    <property type="entry name" value="NODB_dom"/>
</dbReference>
<comment type="caution">
    <text evidence="13">The sequence shown here is derived from an EMBL/GenBank/DDBJ whole genome shotgun (WGS) entry which is preliminary data.</text>
</comment>
<name>A0AAW0D4X7_9AGAR</name>
<evidence type="ECO:0000256" key="8">
    <source>
        <dbReference type="ARBA" id="ARBA00023136"/>
    </source>
</evidence>
<evidence type="ECO:0000259" key="12">
    <source>
        <dbReference type="PROSITE" id="PS51677"/>
    </source>
</evidence>
<evidence type="ECO:0000256" key="3">
    <source>
        <dbReference type="ARBA" id="ARBA00022475"/>
    </source>
</evidence>
<feature type="domain" description="NodB homology" evidence="12">
    <location>
        <begin position="18"/>
        <end position="218"/>
    </location>
</feature>
<dbReference type="Proteomes" id="UP001383192">
    <property type="component" value="Unassembled WGS sequence"/>
</dbReference>
<evidence type="ECO:0000313" key="13">
    <source>
        <dbReference type="EMBL" id="KAK7047298.1"/>
    </source>
</evidence>
<evidence type="ECO:0000256" key="9">
    <source>
        <dbReference type="ARBA" id="ARBA00023277"/>
    </source>
</evidence>
<dbReference type="GO" id="GO:0071555">
    <property type="term" value="P:cell wall organization"/>
    <property type="evidence" value="ECO:0007669"/>
    <property type="project" value="UniProtKB-KW"/>
</dbReference>
<keyword evidence="4" id="KW-0336">GPI-anchor</keyword>
<dbReference type="InterPro" id="IPR011330">
    <property type="entry name" value="Glyco_hydro/deAcase_b/a-brl"/>
</dbReference>
<comment type="cofactor">
    <cofactor evidence="1">
        <name>Co(2+)</name>
        <dbReference type="ChEBI" id="CHEBI:48828"/>
    </cofactor>
</comment>
<dbReference type="AlphaFoldDB" id="A0AAW0D4X7"/>
<gene>
    <name evidence="13" type="ORF">VNI00_006529</name>
</gene>
<proteinExistence type="predicted"/>
<reference evidence="13 14" key="1">
    <citation type="submission" date="2024-01" db="EMBL/GenBank/DDBJ databases">
        <title>A draft genome for a cacao thread blight-causing isolate of Paramarasmius palmivorus.</title>
        <authorList>
            <person name="Baruah I.K."/>
            <person name="Bukari Y."/>
            <person name="Amoako-Attah I."/>
            <person name="Meinhardt L.W."/>
            <person name="Bailey B.A."/>
            <person name="Cohen S.P."/>
        </authorList>
    </citation>
    <scope>NUCLEOTIDE SEQUENCE [LARGE SCALE GENOMIC DNA]</scope>
    <source>
        <strain evidence="13 14">GH-12</strain>
    </source>
</reference>
<keyword evidence="14" id="KW-1185">Reference proteome</keyword>
<dbReference type="PANTHER" id="PTHR46471">
    <property type="entry name" value="CHITIN DEACETYLASE"/>
    <property type="match status" value="1"/>
</dbReference>
<comment type="subcellular location">
    <subcellularLocation>
        <location evidence="2">Cell membrane</location>
        <topology evidence="2">Lipid-anchor</topology>
        <topology evidence="2">GPI-anchor</topology>
    </subcellularLocation>
</comment>
<keyword evidence="9" id="KW-0119">Carbohydrate metabolism</keyword>
<dbReference type="GO" id="GO:0005975">
    <property type="term" value="P:carbohydrate metabolic process"/>
    <property type="evidence" value="ECO:0007669"/>
    <property type="project" value="InterPro"/>
</dbReference>
<organism evidence="13 14">
    <name type="scientific">Paramarasmius palmivorus</name>
    <dbReference type="NCBI Taxonomy" id="297713"/>
    <lineage>
        <taxon>Eukaryota</taxon>
        <taxon>Fungi</taxon>
        <taxon>Dikarya</taxon>
        <taxon>Basidiomycota</taxon>
        <taxon>Agaricomycotina</taxon>
        <taxon>Agaricomycetes</taxon>
        <taxon>Agaricomycetidae</taxon>
        <taxon>Agaricales</taxon>
        <taxon>Marasmiineae</taxon>
        <taxon>Marasmiaceae</taxon>
        <taxon>Paramarasmius</taxon>
    </lineage>
</organism>
<dbReference type="Pfam" id="PF01522">
    <property type="entry name" value="Polysacc_deac_1"/>
    <property type="match status" value="1"/>
</dbReference>
<evidence type="ECO:0000256" key="4">
    <source>
        <dbReference type="ARBA" id="ARBA00022622"/>
    </source>
</evidence>
<dbReference type="PROSITE" id="PS51677">
    <property type="entry name" value="NODB"/>
    <property type="match status" value="1"/>
</dbReference>
<keyword evidence="3" id="KW-1003">Cell membrane</keyword>
<evidence type="ECO:0000313" key="14">
    <source>
        <dbReference type="Proteomes" id="UP001383192"/>
    </source>
</evidence>
<keyword evidence="8" id="KW-0472">Membrane</keyword>
<evidence type="ECO:0000256" key="5">
    <source>
        <dbReference type="ARBA" id="ARBA00022723"/>
    </source>
</evidence>
<sequence length="218" mass="24277">MFRSRGVAKVFYHCAEPNTAALTFDDGPFNWMDQIVDTLDAHGAKGTFFLNGRNCERIVPLHSLHFRIEVTVFDLDAGDCIYNQPEVDRVKRAFDKGHQIASHTWSHAHLNSLSKDQVSSEFSRTIIAIEKITGSAPSCTRPPYGEFNDVVEDVAAEQSQNLILWDFDSGDSSGASDAQAEGAYDNLAGRHPDTILALNHEIRQSTAYAPFMITIDYH</sequence>
<evidence type="ECO:0000256" key="1">
    <source>
        <dbReference type="ARBA" id="ARBA00001941"/>
    </source>
</evidence>
<dbReference type="Gene3D" id="3.20.20.370">
    <property type="entry name" value="Glycoside hydrolase/deacetylase"/>
    <property type="match status" value="1"/>
</dbReference>
<keyword evidence="7" id="KW-0378">Hydrolase</keyword>
<dbReference type="GO" id="GO:0098552">
    <property type="term" value="C:side of membrane"/>
    <property type="evidence" value="ECO:0007669"/>
    <property type="project" value="UniProtKB-KW"/>
</dbReference>